<dbReference type="Gene3D" id="1.20.1260.10">
    <property type="match status" value="1"/>
</dbReference>
<evidence type="ECO:0000259" key="1">
    <source>
        <dbReference type="Pfam" id="PF03713"/>
    </source>
</evidence>
<dbReference type="PANTHER" id="PTHR36933">
    <property type="entry name" value="SLL0788 PROTEIN"/>
    <property type="match status" value="1"/>
</dbReference>
<dbReference type="InterPro" id="IPR012347">
    <property type="entry name" value="Ferritin-like"/>
</dbReference>
<comment type="caution">
    <text evidence="2">The sequence shown here is derived from an EMBL/GenBank/DDBJ whole genome shotgun (WGS) entry which is preliminary data.</text>
</comment>
<organism evidence="2 3">
    <name type="scientific">Saccharopolyspora rosea</name>
    <dbReference type="NCBI Taxonomy" id="524884"/>
    <lineage>
        <taxon>Bacteria</taxon>
        <taxon>Bacillati</taxon>
        <taxon>Actinomycetota</taxon>
        <taxon>Actinomycetes</taxon>
        <taxon>Pseudonocardiales</taxon>
        <taxon>Pseudonocardiaceae</taxon>
        <taxon>Saccharopolyspora</taxon>
    </lineage>
</organism>
<dbReference type="Pfam" id="PF03713">
    <property type="entry name" value="DUF305"/>
    <property type="match status" value="1"/>
</dbReference>
<dbReference type="PANTHER" id="PTHR36933:SF1">
    <property type="entry name" value="SLL0788 PROTEIN"/>
    <property type="match status" value="1"/>
</dbReference>
<name>A0ABW3G4W4_9PSEU</name>
<gene>
    <name evidence="2" type="ORF">ACFQ16_28920</name>
</gene>
<evidence type="ECO:0000313" key="2">
    <source>
        <dbReference type="EMBL" id="MFD0923787.1"/>
    </source>
</evidence>
<accession>A0ABW3G4W4</accession>
<keyword evidence="3" id="KW-1185">Reference proteome</keyword>
<feature type="domain" description="DUF305" evidence="1">
    <location>
        <begin position="39"/>
        <end position="201"/>
    </location>
</feature>
<dbReference type="RefSeq" id="WP_345600027.1">
    <property type="nucleotide sequence ID" value="NZ_BAABLT010000002.1"/>
</dbReference>
<dbReference type="InterPro" id="IPR005183">
    <property type="entry name" value="DUF305_CopM-like"/>
</dbReference>
<proteinExistence type="predicted"/>
<dbReference type="EMBL" id="JBHTIW010000042">
    <property type="protein sequence ID" value="MFD0923787.1"/>
    <property type="molecule type" value="Genomic_DNA"/>
</dbReference>
<evidence type="ECO:0000313" key="3">
    <source>
        <dbReference type="Proteomes" id="UP001597018"/>
    </source>
</evidence>
<dbReference type="Proteomes" id="UP001597018">
    <property type="component" value="Unassembled WGS sequence"/>
</dbReference>
<reference evidence="3" key="1">
    <citation type="journal article" date="2019" name="Int. J. Syst. Evol. Microbiol.">
        <title>The Global Catalogue of Microorganisms (GCM) 10K type strain sequencing project: providing services to taxonomists for standard genome sequencing and annotation.</title>
        <authorList>
            <consortium name="The Broad Institute Genomics Platform"/>
            <consortium name="The Broad Institute Genome Sequencing Center for Infectious Disease"/>
            <person name="Wu L."/>
            <person name="Ma J."/>
        </authorList>
    </citation>
    <scope>NUCLEOTIDE SEQUENCE [LARGE SCALE GENOMIC DNA]</scope>
    <source>
        <strain evidence="3">CCUG 56401</strain>
    </source>
</reference>
<sequence length="212" mass="22948">MRVLTATAGTLALLLLGAALGLLIKVPTLSADPRPTAVDTGFAQDMTTHHQQAVTMATLARERTSDAAVRQLAFDIDTNQRDQIGRMQGWLDLWGQPAQPTGPAMQWMTAQHHHAASLTADARTTGPMPGMATADELSRLRALRGPEFDVYFLQLMLRHHEGGAPMADYGARHAAVPAVRELAANMLGAQRAEAEFMRRMLAARHAGVLPSR</sequence>
<protein>
    <submittedName>
        <fullName evidence="2">DUF305 domain-containing protein</fullName>
    </submittedName>
</protein>